<protein>
    <recommendedName>
        <fullName evidence="5">ABC transporter domain-containing protein</fullName>
    </recommendedName>
</protein>
<dbReference type="OrthoDB" id="9775135at2"/>
<dbReference type="SUPFAM" id="SSF52540">
    <property type="entry name" value="P-loop containing nucleoside triphosphate hydrolases"/>
    <property type="match status" value="1"/>
</dbReference>
<accession>A0A078KMD9</accession>
<feature type="domain" description="ABC transporter" evidence="5">
    <location>
        <begin position="4"/>
        <end position="229"/>
    </location>
</feature>
<dbReference type="STRING" id="29343.CCDG5_1745"/>
<proteinExistence type="inferred from homology"/>
<organism evidence="6 7">
    <name type="scientific">[Clostridium] cellulosi</name>
    <dbReference type="NCBI Taxonomy" id="29343"/>
    <lineage>
        <taxon>Bacteria</taxon>
        <taxon>Bacillati</taxon>
        <taxon>Bacillota</taxon>
        <taxon>Clostridia</taxon>
        <taxon>Eubacteriales</taxon>
        <taxon>Oscillospiraceae</taxon>
        <taxon>Oscillospiraceae incertae sedis</taxon>
    </lineage>
</organism>
<keyword evidence="4" id="KW-0067">ATP-binding</keyword>
<dbReference type="PROSITE" id="PS50893">
    <property type="entry name" value="ABC_TRANSPORTER_2"/>
    <property type="match status" value="1"/>
</dbReference>
<evidence type="ECO:0000313" key="6">
    <source>
        <dbReference type="EMBL" id="CDZ24846.1"/>
    </source>
</evidence>
<name>A0A078KMD9_9FIRM</name>
<dbReference type="InterPro" id="IPR017871">
    <property type="entry name" value="ABC_transporter-like_CS"/>
</dbReference>
<dbReference type="SMART" id="SM00382">
    <property type="entry name" value="AAA"/>
    <property type="match status" value="1"/>
</dbReference>
<dbReference type="InterPro" id="IPR027417">
    <property type="entry name" value="P-loop_NTPase"/>
</dbReference>
<keyword evidence="7" id="KW-1185">Reference proteome</keyword>
<dbReference type="InterPro" id="IPR050763">
    <property type="entry name" value="ABC_transporter_ATP-binding"/>
</dbReference>
<evidence type="ECO:0000313" key="7">
    <source>
        <dbReference type="Proteomes" id="UP000032431"/>
    </source>
</evidence>
<dbReference type="EMBL" id="LM995447">
    <property type="protein sequence ID" value="CDZ24846.1"/>
    <property type="molecule type" value="Genomic_DNA"/>
</dbReference>
<dbReference type="GO" id="GO:0005524">
    <property type="term" value="F:ATP binding"/>
    <property type="evidence" value="ECO:0007669"/>
    <property type="project" value="UniProtKB-KW"/>
</dbReference>
<comment type="similarity">
    <text evidence="1">Belongs to the ABC transporter superfamily.</text>
</comment>
<dbReference type="Pfam" id="PF00005">
    <property type="entry name" value="ABC_tran"/>
    <property type="match status" value="1"/>
</dbReference>
<sequence length="291" mass="32876">MKAIKTEKLTKYYGKVRGIIDVTLSVDEGDFFGFIGPNGAGKSTTIRTLLGLIYATSGRAEIFGKDIVKNKIEILSEVGYLPSETMFYSGMRVKDILAFSARMRKKDCTEEAKRLCERLELDINVKVDQLSLGNRKKVGIVCALQHRPRLYILDEPTSGLDPLMQREFYTILKERNEEGATIFLSSHVLSEVGRYCKHAAVIRDGRLLVSDSVEKLGHTGVKRVTLQGINALPKMENVRDIKYENNSVNFLYSGQADTLIRELSKISFDDITITDPDLEEVFMHYYTKEGN</sequence>
<dbReference type="Proteomes" id="UP000032431">
    <property type="component" value="Chromosome I"/>
</dbReference>
<dbReference type="PANTHER" id="PTHR42711">
    <property type="entry name" value="ABC TRANSPORTER ATP-BINDING PROTEIN"/>
    <property type="match status" value="1"/>
</dbReference>
<evidence type="ECO:0000259" key="5">
    <source>
        <dbReference type="PROSITE" id="PS50893"/>
    </source>
</evidence>
<dbReference type="AlphaFoldDB" id="A0A078KMD9"/>
<dbReference type="InterPro" id="IPR003593">
    <property type="entry name" value="AAA+_ATPase"/>
</dbReference>
<reference evidence="7" key="1">
    <citation type="submission" date="2014-07" db="EMBL/GenBank/DDBJ databases">
        <authorList>
            <person name="Wibberg D."/>
        </authorList>
    </citation>
    <scope>NUCLEOTIDE SEQUENCE [LARGE SCALE GENOMIC DNA]</scope>
    <source>
        <strain evidence="7">DG5</strain>
    </source>
</reference>
<keyword evidence="2" id="KW-0813">Transport</keyword>
<evidence type="ECO:0000256" key="4">
    <source>
        <dbReference type="ARBA" id="ARBA00022840"/>
    </source>
</evidence>
<dbReference type="CDD" id="cd03230">
    <property type="entry name" value="ABC_DR_subfamily_A"/>
    <property type="match status" value="1"/>
</dbReference>
<dbReference type="PATRIC" id="fig|29343.3.peg.1834"/>
<dbReference type="HOGENOM" id="CLU_000604_1_2_9"/>
<keyword evidence="3" id="KW-0547">Nucleotide-binding</keyword>
<evidence type="ECO:0000256" key="1">
    <source>
        <dbReference type="ARBA" id="ARBA00005417"/>
    </source>
</evidence>
<dbReference type="InterPro" id="IPR003439">
    <property type="entry name" value="ABC_transporter-like_ATP-bd"/>
</dbReference>
<evidence type="ECO:0000256" key="2">
    <source>
        <dbReference type="ARBA" id="ARBA00022448"/>
    </source>
</evidence>
<gene>
    <name evidence="6" type="ORF">CCDG5_1745</name>
</gene>
<evidence type="ECO:0000256" key="3">
    <source>
        <dbReference type="ARBA" id="ARBA00022741"/>
    </source>
</evidence>
<dbReference type="GO" id="GO:0016887">
    <property type="term" value="F:ATP hydrolysis activity"/>
    <property type="evidence" value="ECO:0007669"/>
    <property type="project" value="InterPro"/>
</dbReference>
<dbReference type="PROSITE" id="PS00211">
    <property type="entry name" value="ABC_TRANSPORTER_1"/>
    <property type="match status" value="1"/>
</dbReference>
<dbReference type="KEGG" id="ccel:CCDG5_1745"/>
<dbReference type="PANTHER" id="PTHR42711:SF5">
    <property type="entry name" value="ABC TRANSPORTER ATP-BINDING PROTEIN NATA"/>
    <property type="match status" value="1"/>
</dbReference>
<dbReference type="Gene3D" id="3.40.50.300">
    <property type="entry name" value="P-loop containing nucleotide triphosphate hydrolases"/>
    <property type="match status" value="1"/>
</dbReference>